<dbReference type="Proteomes" id="UP000736335">
    <property type="component" value="Unassembled WGS sequence"/>
</dbReference>
<dbReference type="EMBL" id="WIUZ02000003">
    <property type="protein sequence ID" value="KAF9789839.1"/>
    <property type="molecule type" value="Genomic_DNA"/>
</dbReference>
<comment type="caution">
    <text evidence="1">The sequence shown here is derived from an EMBL/GenBank/DDBJ whole genome shotgun (WGS) entry which is preliminary data.</text>
</comment>
<sequence length="247" mass="27561">MCAGGLNDEHVVFPSSCSGWAVLFGRADFGGEGEPDERDPPKGLLRLEVEGRIVLHCRGAFRTSLEFRGLCRQHPMMLYLCDQRSAHQYNGGVIHRGGGGKGGYGGCFFWFRFLFFLLSVVRADPSGGMSTKKLRYWGEGCAKKFFSAYHKHPDRLLRPRARNHGMARAMTHERCKISPAFSPSDRDFKPVDLLSSRSCRLDHNLSFHAHLLGQMLVSPPRPSPLKLSPVSFVLQGLGKGEIREGSR</sequence>
<gene>
    <name evidence="1" type="ORF">BJ322DRAFT_561822</name>
</gene>
<accession>A0A9P6LAT5</accession>
<organism evidence="1 2">
    <name type="scientific">Thelephora terrestris</name>
    <dbReference type="NCBI Taxonomy" id="56493"/>
    <lineage>
        <taxon>Eukaryota</taxon>
        <taxon>Fungi</taxon>
        <taxon>Dikarya</taxon>
        <taxon>Basidiomycota</taxon>
        <taxon>Agaricomycotina</taxon>
        <taxon>Agaricomycetes</taxon>
        <taxon>Thelephorales</taxon>
        <taxon>Thelephoraceae</taxon>
        <taxon>Thelephora</taxon>
    </lineage>
</organism>
<evidence type="ECO:0000313" key="2">
    <source>
        <dbReference type="Proteomes" id="UP000736335"/>
    </source>
</evidence>
<evidence type="ECO:0000313" key="1">
    <source>
        <dbReference type="EMBL" id="KAF9789839.1"/>
    </source>
</evidence>
<keyword evidence="2" id="KW-1185">Reference proteome</keyword>
<name>A0A9P6LAT5_9AGAM</name>
<dbReference type="AlphaFoldDB" id="A0A9P6LAT5"/>
<proteinExistence type="predicted"/>
<reference evidence="1" key="1">
    <citation type="journal article" date="2020" name="Nat. Commun.">
        <title>Large-scale genome sequencing of mycorrhizal fungi provides insights into the early evolution of symbiotic traits.</title>
        <authorList>
            <person name="Miyauchi S."/>
            <person name="Kiss E."/>
            <person name="Kuo A."/>
            <person name="Drula E."/>
            <person name="Kohler A."/>
            <person name="Sanchez-Garcia M."/>
            <person name="Morin E."/>
            <person name="Andreopoulos B."/>
            <person name="Barry K.W."/>
            <person name="Bonito G."/>
            <person name="Buee M."/>
            <person name="Carver A."/>
            <person name="Chen C."/>
            <person name="Cichocki N."/>
            <person name="Clum A."/>
            <person name="Culley D."/>
            <person name="Crous P.W."/>
            <person name="Fauchery L."/>
            <person name="Girlanda M."/>
            <person name="Hayes R.D."/>
            <person name="Keri Z."/>
            <person name="LaButti K."/>
            <person name="Lipzen A."/>
            <person name="Lombard V."/>
            <person name="Magnuson J."/>
            <person name="Maillard F."/>
            <person name="Murat C."/>
            <person name="Nolan M."/>
            <person name="Ohm R.A."/>
            <person name="Pangilinan J."/>
            <person name="Pereira M.F."/>
            <person name="Perotto S."/>
            <person name="Peter M."/>
            <person name="Pfister S."/>
            <person name="Riley R."/>
            <person name="Sitrit Y."/>
            <person name="Stielow J.B."/>
            <person name="Szollosi G."/>
            <person name="Zifcakova L."/>
            <person name="Stursova M."/>
            <person name="Spatafora J.W."/>
            <person name="Tedersoo L."/>
            <person name="Vaario L.M."/>
            <person name="Yamada A."/>
            <person name="Yan M."/>
            <person name="Wang P."/>
            <person name="Xu J."/>
            <person name="Bruns T."/>
            <person name="Baldrian P."/>
            <person name="Vilgalys R."/>
            <person name="Dunand C."/>
            <person name="Henrissat B."/>
            <person name="Grigoriev I.V."/>
            <person name="Hibbett D."/>
            <person name="Nagy L.G."/>
            <person name="Martin F.M."/>
        </authorList>
    </citation>
    <scope>NUCLEOTIDE SEQUENCE</scope>
    <source>
        <strain evidence="1">UH-Tt-Lm1</strain>
    </source>
</reference>
<protein>
    <submittedName>
        <fullName evidence="1">Uncharacterized protein</fullName>
    </submittedName>
</protein>
<reference evidence="1" key="2">
    <citation type="submission" date="2020-11" db="EMBL/GenBank/DDBJ databases">
        <authorList>
            <consortium name="DOE Joint Genome Institute"/>
            <person name="Kuo A."/>
            <person name="Miyauchi S."/>
            <person name="Kiss E."/>
            <person name="Drula E."/>
            <person name="Kohler A."/>
            <person name="Sanchez-Garcia M."/>
            <person name="Andreopoulos B."/>
            <person name="Barry K.W."/>
            <person name="Bonito G."/>
            <person name="Buee M."/>
            <person name="Carver A."/>
            <person name="Chen C."/>
            <person name="Cichocki N."/>
            <person name="Clum A."/>
            <person name="Culley D."/>
            <person name="Crous P.W."/>
            <person name="Fauchery L."/>
            <person name="Girlanda M."/>
            <person name="Hayes R."/>
            <person name="Keri Z."/>
            <person name="Labutti K."/>
            <person name="Lipzen A."/>
            <person name="Lombard V."/>
            <person name="Magnuson J."/>
            <person name="Maillard F."/>
            <person name="Morin E."/>
            <person name="Murat C."/>
            <person name="Nolan M."/>
            <person name="Ohm R."/>
            <person name="Pangilinan J."/>
            <person name="Pereira M."/>
            <person name="Perotto S."/>
            <person name="Peter M."/>
            <person name="Riley R."/>
            <person name="Sitrit Y."/>
            <person name="Stielow B."/>
            <person name="Szollosi G."/>
            <person name="Zifcakova L."/>
            <person name="Stursova M."/>
            <person name="Spatafora J.W."/>
            <person name="Tedersoo L."/>
            <person name="Vaario L.-M."/>
            <person name="Yamada A."/>
            <person name="Yan M."/>
            <person name="Wang P."/>
            <person name="Xu J."/>
            <person name="Bruns T."/>
            <person name="Baldrian P."/>
            <person name="Vilgalys R."/>
            <person name="Henrissat B."/>
            <person name="Grigoriev I.V."/>
            <person name="Hibbett D."/>
            <person name="Nagy L.G."/>
            <person name="Martin F.M."/>
        </authorList>
    </citation>
    <scope>NUCLEOTIDE SEQUENCE</scope>
    <source>
        <strain evidence="1">UH-Tt-Lm1</strain>
    </source>
</reference>